<feature type="transmembrane region" description="Helical" evidence="1">
    <location>
        <begin position="499"/>
        <end position="518"/>
    </location>
</feature>
<feature type="signal peptide" evidence="2">
    <location>
        <begin position="1"/>
        <end position="17"/>
    </location>
</feature>
<sequence>MSKLANIFMSLIDLLLNEELFVTWIGFVKWFVTATPKGGWLQIVQVKTDLAANFFGKLDIHFGFSNQGLRIVLNRLYIFHHIWVFRGYTENKRWSHKTNTWKGQKRKEGLQDKGFWSSIIDDNSLSIIVHLMFGSISRGKIAARSSLSIIIKKVILEASGTFTEFHGKEMIDLGPVICRSVEKRLRSEVLVSLGDDERVASLQYIVNCHFKIPSCHCRHRCHRLPELTSTKCPWQSFITGNLCFFLRRVGFLLGFHFSPQGLQDPLFDCLILHCVDFFFSYSLFFQGTSTWVYSTFSLLLGIHNHIKIWLHFGGEFPTESQIYAWIWENNSLRGFFYGNYFEKGRIGWTTLQLIVINSELLWELSDQRVVLLQLNCYYSKAKKACKLSSNFPRISSTLRHISNASPSDTGTSFPSTNPNLLPLPRCFSQSLELETQTRNYLSIRQGSLLPSAYPYSAPAEMFFSCQLTSILATFLCTDLRGHLQSNPLPIHYATRPRKFSVVISFFFQLCLVLLNFLFRYTNIKHSFSSTNRIVKNLYWNIFPANRQHSVAPN</sequence>
<name>A0A0L6U8W6_9BASI</name>
<evidence type="ECO:0000256" key="1">
    <source>
        <dbReference type="SAM" id="Phobius"/>
    </source>
</evidence>
<keyword evidence="1" id="KW-1133">Transmembrane helix</keyword>
<keyword evidence="1" id="KW-0472">Membrane</keyword>
<proteinExistence type="predicted"/>
<accession>A0A0L6U8W6</accession>
<keyword evidence="2" id="KW-0732">Signal</keyword>
<dbReference type="Proteomes" id="UP000037035">
    <property type="component" value="Unassembled WGS sequence"/>
</dbReference>
<comment type="caution">
    <text evidence="3">The sequence shown here is derived from an EMBL/GenBank/DDBJ whole genome shotgun (WGS) entry which is preliminary data.</text>
</comment>
<dbReference type="EMBL" id="LAVV01014470">
    <property type="protein sequence ID" value="KNZ44732.1"/>
    <property type="molecule type" value="Genomic_DNA"/>
</dbReference>
<dbReference type="VEuPathDB" id="FungiDB:VP01_887g2"/>
<gene>
    <name evidence="3" type="ORF">VP01_887g2</name>
</gene>
<reference evidence="3 4" key="1">
    <citation type="submission" date="2015-08" db="EMBL/GenBank/DDBJ databases">
        <title>Next Generation Sequencing and Analysis of the Genome of Puccinia sorghi L Schw, the Causal Agent of Maize Common Rust.</title>
        <authorList>
            <person name="Rochi L."/>
            <person name="Burguener G."/>
            <person name="Darino M."/>
            <person name="Turjanski A."/>
            <person name="Kreff E."/>
            <person name="Dieguez M.J."/>
            <person name="Sacco F."/>
        </authorList>
    </citation>
    <scope>NUCLEOTIDE SEQUENCE [LARGE SCALE GENOMIC DNA]</scope>
    <source>
        <strain evidence="3 4">RO10H11247</strain>
    </source>
</reference>
<evidence type="ECO:0000313" key="4">
    <source>
        <dbReference type="Proteomes" id="UP000037035"/>
    </source>
</evidence>
<organism evidence="3 4">
    <name type="scientific">Puccinia sorghi</name>
    <dbReference type="NCBI Taxonomy" id="27349"/>
    <lineage>
        <taxon>Eukaryota</taxon>
        <taxon>Fungi</taxon>
        <taxon>Dikarya</taxon>
        <taxon>Basidiomycota</taxon>
        <taxon>Pucciniomycotina</taxon>
        <taxon>Pucciniomycetes</taxon>
        <taxon>Pucciniales</taxon>
        <taxon>Pucciniaceae</taxon>
        <taxon>Puccinia</taxon>
    </lineage>
</organism>
<feature type="chain" id="PRO_5005567718" evidence="2">
    <location>
        <begin position="18"/>
        <end position="553"/>
    </location>
</feature>
<dbReference type="AlphaFoldDB" id="A0A0L6U8W6"/>
<evidence type="ECO:0000256" key="2">
    <source>
        <dbReference type="SAM" id="SignalP"/>
    </source>
</evidence>
<protein>
    <submittedName>
        <fullName evidence="3">Putative signal peptide protein</fullName>
    </submittedName>
</protein>
<keyword evidence="4" id="KW-1185">Reference proteome</keyword>
<keyword evidence="1" id="KW-0812">Transmembrane</keyword>
<evidence type="ECO:0000313" key="3">
    <source>
        <dbReference type="EMBL" id="KNZ44732.1"/>
    </source>
</evidence>